<dbReference type="EMBL" id="JASJUT010000013">
    <property type="protein sequence ID" value="MDK2597936.1"/>
    <property type="molecule type" value="Genomic_DNA"/>
</dbReference>
<reference evidence="1 2" key="1">
    <citation type="submission" date="2023-05" db="EMBL/GenBank/DDBJ databases">
        <title>Pseudoalteromonas ardens sp. nov., Pseudoalteromonas obscura sp. nov., and Pseudoalteromonas umbrosa sp. nov., isolated from the coral Montipora capitata.</title>
        <authorList>
            <person name="Thomas E.M."/>
            <person name="Smith E.M."/>
            <person name="Papke E."/>
            <person name="Shlafstein M.D."/>
            <person name="Oline D.K."/>
            <person name="Videau P."/>
            <person name="Saw J.H."/>
            <person name="Strangman W.K."/>
            <person name="Ushijima B."/>
        </authorList>
    </citation>
    <scope>NUCLEOTIDE SEQUENCE [LARGE SCALE GENOMIC DNA]</scope>
    <source>
        <strain evidence="1 2">P94</strain>
    </source>
</reference>
<sequence length="134" mass="14962">MPVIRFQHNYGHVYLTSGGLAEPTKCITGDSVRCTLPDGTVKSIRFRGFTSIFRTRQFECVTMHGITGIKNGDGLFTGDQFIDVKGDFVGIHVDERVYLVLNDRGLPLIDMDYTAPKEKPPGQVVHMADFRKAI</sequence>
<evidence type="ECO:0000313" key="2">
    <source>
        <dbReference type="Proteomes" id="UP001231915"/>
    </source>
</evidence>
<accession>A0ABT7ESB1</accession>
<gene>
    <name evidence="1" type="ORF">QNM18_22990</name>
</gene>
<dbReference type="RefSeq" id="WP_284138566.1">
    <property type="nucleotide sequence ID" value="NZ_JASJUT010000013.1"/>
</dbReference>
<protein>
    <submittedName>
        <fullName evidence="1">Uncharacterized protein</fullName>
    </submittedName>
</protein>
<keyword evidence="2" id="KW-1185">Reference proteome</keyword>
<proteinExistence type="predicted"/>
<name>A0ABT7ESB1_9GAMM</name>
<evidence type="ECO:0000313" key="1">
    <source>
        <dbReference type="EMBL" id="MDK2597936.1"/>
    </source>
</evidence>
<dbReference type="Proteomes" id="UP001231915">
    <property type="component" value="Unassembled WGS sequence"/>
</dbReference>
<organism evidence="1 2">
    <name type="scientific">Pseudoalteromonas obscura</name>
    <dbReference type="NCBI Taxonomy" id="3048491"/>
    <lineage>
        <taxon>Bacteria</taxon>
        <taxon>Pseudomonadati</taxon>
        <taxon>Pseudomonadota</taxon>
        <taxon>Gammaproteobacteria</taxon>
        <taxon>Alteromonadales</taxon>
        <taxon>Pseudoalteromonadaceae</taxon>
        <taxon>Pseudoalteromonas</taxon>
    </lineage>
</organism>
<comment type="caution">
    <text evidence="1">The sequence shown here is derived from an EMBL/GenBank/DDBJ whole genome shotgun (WGS) entry which is preliminary data.</text>
</comment>